<feature type="transmembrane region" description="Helical" evidence="2">
    <location>
        <begin position="186"/>
        <end position="208"/>
    </location>
</feature>
<keyword evidence="2" id="KW-0472">Membrane</keyword>
<feature type="compositionally biased region" description="Pro residues" evidence="1">
    <location>
        <begin position="52"/>
        <end position="110"/>
    </location>
</feature>
<dbReference type="Proteomes" id="UP000199152">
    <property type="component" value="Unassembled WGS sequence"/>
</dbReference>
<evidence type="ECO:0000313" key="3">
    <source>
        <dbReference type="EMBL" id="SFL90523.1"/>
    </source>
</evidence>
<evidence type="ECO:0000256" key="2">
    <source>
        <dbReference type="SAM" id="Phobius"/>
    </source>
</evidence>
<keyword evidence="2" id="KW-1133">Transmembrane helix</keyword>
<gene>
    <name evidence="3" type="ORF">SAMN04488085_1221</name>
</gene>
<dbReference type="STRING" id="504800.SAMN04488085_1221"/>
<dbReference type="InParanoid" id="A0A1I4LI92"/>
<proteinExistence type="predicted"/>
<feature type="compositionally biased region" description="Gly residues" evidence="1">
    <location>
        <begin position="337"/>
        <end position="352"/>
    </location>
</feature>
<feature type="transmembrane region" description="Helical" evidence="2">
    <location>
        <begin position="215"/>
        <end position="235"/>
    </location>
</feature>
<keyword evidence="2" id="KW-0812">Transmembrane</keyword>
<feature type="compositionally biased region" description="Pro residues" evidence="1">
    <location>
        <begin position="315"/>
        <end position="336"/>
    </location>
</feature>
<feature type="transmembrane region" description="Helical" evidence="2">
    <location>
        <begin position="241"/>
        <end position="264"/>
    </location>
</feature>
<dbReference type="AlphaFoldDB" id="A0A1I4LI92"/>
<accession>A0A1I4LI92</accession>
<feature type="compositionally biased region" description="Low complexity" evidence="1">
    <location>
        <begin position="16"/>
        <end position="51"/>
    </location>
</feature>
<dbReference type="RefSeq" id="WP_177212952.1">
    <property type="nucleotide sequence ID" value="NZ_FOSW01000022.1"/>
</dbReference>
<keyword evidence="4" id="KW-1185">Reference proteome</keyword>
<reference evidence="3 4" key="1">
    <citation type="submission" date="2016-10" db="EMBL/GenBank/DDBJ databases">
        <authorList>
            <person name="de Groot N.N."/>
        </authorList>
    </citation>
    <scope>NUCLEOTIDE SEQUENCE [LARGE SCALE GENOMIC DNA]</scope>
    <source>
        <strain evidence="3 4">DSM 45317</strain>
    </source>
</reference>
<feature type="region of interest" description="Disordered" evidence="1">
    <location>
        <begin position="1"/>
        <end position="135"/>
    </location>
</feature>
<organism evidence="3 4">
    <name type="scientific">Geodermatophilus ruber</name>
    <dbReference type="NCBI Taxonomy" id="504800"/>
    <lineage>
        <taxon>Bacteria</taxon>
        <taxon>Bacillati</taxon>
        <taxon>Actinomycetota</taxon>
        <taxon>Actinomycetes</taxon>
        <taxon>Geodermatophilales</taxon>
        <taxon>Geodermatophilaceae</taxon>
        <taxon>Geodermatophilus</taxon>
    </lineage>
</organism>
<evidence type="ECO:0000256" key="1">
    <source>
        <dbReference type="SAM" id="MobiDB-lite"/>
    </source>
</evidence>
<name>A0A1I4LI92_9ACTN</name>
<sequence>MTSSQPPSQPGGYGQGQQPSGSPTPEGYGQPPQGYGQPPQGYGQAPEGYGQPQPPQQPYGQPQPPQQPYGQPQPPQQPGYGQPQPPQQPGYGQPQPPQQPGYGQPQPPYVQQPGYGQQQPYGQHPHGRPAGTGGSVGFDPKKLSLGDYVVAGSVVAYLIFMIIPWFSEDFGFGFSVSVNGFDSGLLTLAFVLLLLAGLWALLPAFYDVKLPFPRGLITVGLTGLVFLLTLLEWISTFEVGFSAMALLTFLTSAAALAFAVLTLLPQLRNRPTLPGGVATAAQWANQQAPQFGAGAAQPGQPYGQQPPQYGAPQQYAPPPPPPPPAAQAAPPPPPYGQPGGPEQGTEPGGPGAHPGHPSGNA</sequence>
<feature type="region of interest" description="Disordered" evidence="1">
    <location>
        <begin position="291"/>
        <end position="361"/>
    </location>
</feature>
<feature type="transmembrane region" description="Helical" evidence="2">
    <location>
        <begin position="148"/>
        <end position="166"/>
    </location>
</feature>
<feature type="compositionally biased region" description="Low complexity" evidence="1">
    <location>
        <begin position="111"/>
        <end position="123"/>
    </location>
</feature>
<dbReference type="EMBL" id="FOSW01000022">
    <property type="protein sequence ID" value="SFL90523.1"/>
    <property type="molecule type" value="Genomic_DNA"/>
</dbReference>
<protein>
    <submittedName>
        <fullName evidence="3">Uncharacterized protein</fullName>
    </submittedName>
</protein>
<evidence type="ECO:0000313" key="4">
    <source>
        <dbReference type="Proteomes" id="UP000199152"/>
    </source>
</evidence>
<feature type="compositionally biased region" description="Low complexity" evidence="1">
    <location>
        <begin position="291"/>
        <end position="314"/>
    </location>
</feature>